<accession>A0ABP3XT85</accession>
<dbReference type="Pfam" id="PF18962">
    <property type="entry name" value="Por_Secre_tail"/>
    <property type="match status" value="1"/>
</dbReference>
<dbReference type="NCBIfam" id="TIGR04183">
    <property type="entry name" value="Por_Secre_tail"/>
    <property type="match status" value="1"/>
</dbReference>
<dbReference type="EMBL" id="BAAAFG010000002">
    <property type="protein sequence ID" value="GAA0871477.1"/>
    <property type="molecule type" value="Genomic_DNA"/>
</dbReference>
<feature type="signal peptide" evidence="2">
    <location>
        <begin position="1"/>
        <end position="20"/>
    </location>
</feature>
<sequence>MKQYLLLFLFFISTLYTANAQSISLVGSAVNGWPDDIFMDEECMNNGNGNCNGQGNSNGNGANNGNDGNNQYNTDIVDFDLIFYTDDNIEYYTNAFYTNGGEARFREDGSWDVQWSADDFPSGTADESGKNVAIPPGYWKIRFNRQTAEYTFEEDDNLVGLVGPGANGWPNGNNATDIGLNSRDLEEYTLKNFETDGGDVKFRYNLDWTTNWGSDDFPSGIGVQDGADIAVPPGVYDITFNRITGAFSFADSALSVDEVDNATTVRVFPNPTTDQWVFSSSKETIQRVEIYNVLGKRVLSSRNGKINASNLSSGVYMARIATENQQITLKVIKR</sequence>
<reference evidence="5" key="1">
    <citation type="journal article" date="2019" name="Int. J. Syst. Evol. Microbiol.">
        <title>The Global Catalogue of Microorganisms (GCM) 10K type strain sequencing project: providing services to taxonomists for standard genome sequencing and annotation.</title>
        <authorList>
            <consortium name="The Broad Institute Genomics Platform"/>
            <consortium name="The Broad Institute Genome Sequencing Center for Infectious Disease"/>
            <person name="Wu L."/>
            <person name="Ma J."/>
        </authorList>
    </citation>
    <scope>NUCLEOTIDE SEQUENCE [LARGE SCALE GENOMIC DNA]</scope>
    <source>
        <strain evidence="5">JCM 16082</strain>
    </source>
</reference>
<dbReference type="Proteomes" id="UP001500507">
    <property type="component" value="Unassembled WGS sequence"/>
</dbReference>
<keyword evidence="5" id="KW-1185">Reference proteome</keyword>
<evidence type="ECO:0000313" key="4">
    <source>
        <dbReference type="EMBL" id="GAA0871477.1"/>
    </source>
</evidence>
<proteinExistence type="predicted"/>
<dbReference type="InterPro" id="IPR026444">
    <property type="entry name" value="Secre_tail"/>
</dbReference>
<feature type="domain" description="Secretion system C-terminal sorting" evidence="3">
    <location>
        <begin position="267"/>
        <end position="332"/>
    </location>
</feature>
<feature type="chain" id="PRO_5045706920" description="Secretion system C-terminal sorting domain-containing protein" evidence="2">
    <location>
        <begin position="21"/>
        <end position="334"/>
    </location>
</feature>
<name>A0ABP3XT85_9FLAO</name>
<evidence type="ECO:0000313" key="5">
    <source>
        <dbReference type="Proteomes" id="UP001500507"/>
    </source>
</evidence>
<keyword evidence="1 2" id="KW-0732">Signal</keyword>
<dbReference type="Gene3D" id="2.60.40.3620">
    <property type="match status" value="1"/>
</dbReference>
<gene>
    <name evidence="4" type="ORF">GCM10009117_06230</name>
</gene>
<dbReference type="RefSeq" id="WP_343763719.1">
    <property type="nucleotide sequence ID" value="NZ_BAAAFG010000002.1"/>
</dbReference>
<protein>
    <recommendedName>
        <fullName evidence="3">Secretion system C-terminal sorting domain-containing protein</fullName>
    </recommendedName>
</protein>
<organism evidence="4 5">
    <name type="scientific">Gangjinia marincola</name>
    <dbReference type="NCBI Taxonomy" id="578463"/>
    <lineage>
        <taxon>Bacteria</taxon>
        <taxon>Pseudomonadati</taxon>
        <taxon>Bacteroidota</taxon>
        <taxon>Flavobacteriia</taxon>
        <taxon>Flavobacteriales</taxon>
        <taxon>Flavobacteriaceae</taxon>
        <taxon>Gangjinia</taxon>
    </lineage>
</organism>
<evidence type="ECO:0000259" key="3">
    <source>
        <dbReference type="Pfam" id="PF18962"/>
    </source>
</evidence>
<comment type="caution">
    <text evidence="4">The sequence shown here is derived from an EMBL/GenBank/DDBJ whole genome shotgun (WGS) entry which is preliminary data.</text>
</comment>
<evidence type="ECO:0000256" key="2">
    <source>
        <dbReference type="SAM" id="SignalP"/>
    </source>
</evidence>
<evidence type="ECO:0000256" key="1">
    <source>
        <dbReference type="ARBA" id="ARBA00022729"/>
    </source>
</evidence>